<dbReference type="InterPro" id="IPR003507">
    <property type="entry name" value="S66_fam"/>
</dbReference>
<dbReference type="InterPro" id="IPR040921">
    <property type="entry name" value="Peptidase_S66C"/>
</dbReference>
<gene>
    <name evidence="9" type="ORF">LFA_2905</name>
</gene>
<evidence type="ECO:0000259" key="7">
    <source>
        <dbReference type="Pfam" id="PF02016"/>
    </source>
</evidence>
<dbReference type="Proteomes" id="UP000032430">
    <property type="component" value="Chromosome I"/>
</dbReference>
<dbReference type="Pfam" id="PF02016">
    <property type="entry name" value="Peptidase_S66"/>
    <property type="match status" value="1"/>
</dbReference>
<dbReference type="CDD" id="cd07025">
    <property type="entry name" value="Peptidase_S66"/>
    <property type="match status" value="1"/>
</dbReference>
<evidence type="ECO:0000313" key="9">
    <source>
        <dbReference type="EMBL" id="CEG58259.1"/>
    </source>
</evidence>
<dbReference type="SUPFAM" id="SSF141986">
    <property type="entry name" value="LD-carboxypeptidase A C-terminal domain-like"/>
    <property type="match status" value="1"/>
</dbReference>
<accession>A0A098G8F1</accession>
<dbReference type="RefSeq" id="WP_045096617.1">
    <property type="nucleotide sequence ID" value="NZ_LN614827.1"/>
</dbReference>
<dbReference type="GO" id="GO:0004180">
    <property type="term" value="F:carboxypeptidase activity"/>
    <property type="evidence" value="ECO:0007669"/>
    <property type="project" value="UniProtKB-KW"/>
</dbReference>
<dbReference type="GO" id="GO:0006508">
    <property type="term" value="P:proteolysis"/>
    <property type="evidence" value="ECO:0007669"/>
    <property type="project" value="UniProtKB-KW"/>
</dbReference>
<keyword evidence="5" id="KW-0720">Serine protease</keyword>
<keyword evidence="2" id="KW-0121">Carboxypeptidase</keyword>
<evidence type="ECO:0000256" key="1">
    <source>
        <dbReference type="ARBA" id="ARBA00010233"/>
    </source>
</evidence>
<organism evidence="9 10">
    <name type="scientific">Legionella fallonii LLAP-10</name>
    <dbReference type="NCBI Taxonomy" id="1212491"/>
    <lineage>
        <taxon>Bacteria</taxon>
        <taxon>Pseudomonadati</taxon>
        <taxon>Pseudomonadota</taxon>
        <taxon>Gammaproteobacteria</taxon>
        <taxon>Legionellales</taxon>
        <taxon>Legionellaceae</taxon>
        <taxon>Legionella</taxon>
    </lineage>
</organism>
<evidence type="ECO:0000313" key="10">
    <source>
        <dbReference type="Proteomes" id="UP000032430"/>
    </source>
</evidence>
<evidence type="ECO:0000256" key="4">
    <source>
        <dbReference type="ARBA" id="ARBA00022801"/>
    </source>
</evidence>
<feature type="domain" description="LD-carboxypeptidase N-terminal" evidence="7">
    <location>
        <begin position="14"/>
        <end position="130"/>
    </location>
</feature>
<dbReference type="PANTHER" id="PTHR30237">
    <property type="entry name" value="MURAMOYLTETRAPEPTIDE CARBOXYPEPTIDASE"/>
    <property type="match status" value="1"/>
</dbReference>
<dbReference type="HOGENOM" id="CLU_034346_3_1_6"/>
<dbReference type="OrthoDB" id="9807329at2"/>
<feature type="active site" description="Charge relay system" evidence="6">
    <location>
        <position position="274"/>
    </location>
</feature>
<dbReference type="Gene3D" id="3.40.50.10740">
    <property type="entry name" value="Class I glutamine amidotransferase-like"/>
    <property type="match status" value="1"/>
</dbReference>
<dbReference type="Gene3D" id="3.50.30.60">
    <property type="entry name" value="LD-carboxypeptidase A C-terminal domain-like"/>
    <property type="match status" value="1"/>
</dbReference>
<feature type="domain" description="LD-carboxypeptidase C-terminal" evidence="8">
    <location>
        <begin position="173"/>
        <end position="289"/>
    </location>
</feature>
<keyword evidence="10" id="KW-1185">Reference proteome</keyword>
<evidence type="ECO:0008006" key="11">
    <source>
        <dbReference type="Google" id="ProtNLM"/>
    </source>
</evidence>
<keyword evidence="3" id="KW-0645">Protease</keyword>
<feature type="active site" description="Nucleophile" evidence="6">
    <location>
        <position position="110"/>
    </location>
</feature>
<evidence type="ECO:0000256" key="5">
    <source>
        <dbReference type="ARBA" id="ARBA00022825"/>
    </source>
</evidence>
<dbReference type="InterPro" id="IPR040449">
    <property type="entry name" value="Peptidase_S66_N"/>
</dbReference>
<dbReference type="PIRSF" id="PIRSF028757">
    <property type="entry name" value="LD-carboxypeptidase"/>
    <property type="match status" value="1"/>
</dbReference>
<feature type="active site" description="Charge relay system" evidence="6">
    <location>
        <position position="203"/>
    </location>
</feature>
<dbReference type="InterPro" id="IPR027461">
    <property type="entry name" value="Carboxypeptidase_A_C_sf"/>
</dbReference>
<proteinExistence type="inferred from homology"/>
<dbReference type="InterPro" id="IPR027478">
    <property type="entry name" value="LdcA_N"/>
</dbReference>
<dbReference type="PANTHER" id="PTHR30237:SF2">
    <property type="entry name" value="MUREIN TETRAPEPTIDE CARBOXYPEPTIDASE"/>
    <property type="match status" value="1"/>
</dbReference>
<comment type="similarity">
    <text evidence="1">Belongs to the peptidase S66 family.</text>
</comment>
<protein>
    <recommendedName>
        <fullName evidence="11">Muramoyltetrapeptide carboxypeptidase</fullName>
    </recommendedName>
</protein>
<evidence type="ECO:0000256" key="2">
    <source>
        <dbReference type="ARBA" id="ARBA00022645"/>
    </source>
</evidence>
<evidence type="ECO:0000259" key="8">
    <source>
        <dbReference type="Pfam" id="PF17676"/>
    </source>
</evidence>
<dbReference type="STRING" id="1212491.LFA_2905"/>
<evidence type="ECO:0000256" key="6">
    <source>
        <dbReference type="PIRSR" id="PIRSR028757-1"/>
    </source>
</evidence>
<evidence type="ECO:0000256" key="3">
    <source>
        <dbReference type="ARBA" id="ARBA00022670"/>
    </source>
</evidence>
<dbReference type="KEGG" id="lfa:LFA_2905"/>
<dbReference type="InterPro" id="IPR029062">
    <property type="entry name" value="Class_I_gatase-like"/>
</dbReference>
<dbReference type="SUPFAM" id="SSF52317">
    <property type="entry name" value="Class I glutamine amidotransferase-like"/>
    <property type="match status" value="1"/>
</dbReference>
<dbReference type="EMBL" id="LN614827">
    <property type="protein sequence ID" value="CEG58259.1"/>
    <property type="molecule type" value="Genomic_DNA"/>
</dbReference>
<keyword evidence="4" id="KW-0378">Hydrolase</keyword>
<dbReference type="Pfam" id="PF17676">
    <property type="entry name" value="Peptidase_S66C"/>
    <property type="match status" value="1"/>
</dbReference>
<name>A0A098G8F1_9GAMM</name>
<reference evidence="10" key="1">
    <citation type="submission" date="2014-09" db="EMBL/GenBank/DDBJ databases">
        <authorList>
            <person name="Gomez-Valero L."/>
        </authorList>
    </citation>
    <scope>NUCLEOTIDE SEQUENCE [LARGE SCALE GENOMIC DNA]</scope>
    <source>
        <strain evidence="10">ATCC700992</strain>
    </source>
</reference>
<dbReference type="GO" id="GO:0008236">
    <property type="term" value="F:serine-type peptidase activity"/>
    <property type="evidence" value="ECO:0007669"/>
    <property type="project" value="UniProtKB-KW"/>
</dbReference>
<dbReference type="AlphaFoldDB" id="A0A098G8F1"/>
<sequence>MIKSNGKIITGSTIGLITPSSPLSPGLLEASIAYFEKAGFKIKIGKNIQKSELFSAGTDEQRAADIMTCFKESDVSAIITTNGGTCSIRTLPLLDYEVIRKNPKPIIGYSDTTALQLGIYSKTGCISFTGFNCSDIQNGAIDHRILSTLTHCLNEESYSIHSGSTVNHGSVTAPLIGGNLMCLLNLMGTPYQPDFSNKILLIEDVGIEPYIVEGMFSQLYVAGILNNLSGVVIGAFSACTAQHFLDQGGTTEDIIDFWCKRINVPCIRSFSYGHIESRYVVPIGQMATLDATNCKLDIHFDK</sequence>